<dbReference type="InterPro" id="IPR002048">
    <property type="entry name" value="EF_hand_dom"/>
</dbReference>
<keyword evidence="7 8" id="KW-0472">Membrane</keyword>
<dbReference type="Pfam" id="PF01699">
    <property type="entry name" value="Na_Ca_ex"/>
    <property type="match status" value="1"/>
</dbReference>
<feature type="transmembrane region" description="Helical" evidence="8">
    <location>
        <begin position="400"/>
        <end position="425"/>
    </location>
</feature>
<dbReference type="GO" id="GO:0015368">
    <property type="term" value="F:calcium:monoatomic cation antiporter activity"/>
    <property type="evidence" value="ECO:0007669"/>
    <property type="project" value="UniProtKB-ARBA"/>
</dbReference>
<dbReference type="EMBL" id="CAUOFW020001725">
    <property type="protein sequence ID" value="CAK9148193.1"/>
    <property type="molecule type" value="Genomic_DNA"/>
</dbReference>
<gene>
    <name evidence="11" type="ORF">ILEXP_LOCUS16119</name>
</gene>
<feature type="domain" description="EF-hand" evidence="10">
    <location>
        <begin position="282"/>
        <end position="317"/>
    </location>
</feature>
<evidence type="ECO:0000256" key="2">
    <source>
        <dbReference type="ARBA" id="ARBA00022448"/>
    </source>
</evidence>
<proteinExistence type="predicted"/>
<keyword evidence="6" id="KW-0406">Ion transport</keyword>
<feature type="transmembrane region" description="Helical" evidence="8">
    <location>
        <begin position="70"/>
        <end position="93"/>
    </location>
</feature>
<evidence type="ECO:0000256" key="6">
    <source>
        <dbReference type="ARBA" id="ARBA00023065"/>
    </source>
</evidence>
<keyword evidence="2" id="KW-0813">Transport</keyword>
<feature type="transmembrane region" description="Helical" evidence="8">
    <location>
        <begin position="204"/>
        <end position="223"/>
    </location>
</feature>
<dbReference type="AlphaFoldDB" id="A0ABC8RTZ4"/>
<dbReference type="InterPro" id="IPR011992">
    <property type="entry name" value="EF-hand-dom_pair"/>
</dbReference>
<evidence type="ECO:0000313" key="11">
    <source>
        <dbReference type="EMBL" id="CAK9148193.1"/>
    </source>
</evidence>
<evidence type="ECO:0000256" key="1">
    <source>
        <dbReference type="ARBA" id="ARBA00004127"/>
    </source>
</evidence>
<evidence type="ECO:0000259" key="10">
    <source>
        <dbReference type="PROSITE" id="PS50222"/>
    </source>
</evidence>
<feature type="transmembrane region" description="Helical" evidence="8">
    <location>
        <begin position="105"/>
        <end position="128"/>
    </location>
</feature>
<keyword evidence="4 8" id="KW-0812">Transmembrane</keyword>
<organism evidence="11 12">
    <name type="scientific">Ilex paraguariensis</name>
    <name type="common">yerba mate</name>
    <dbReference type="NCBI Taxonomy" id="185542"/>
    <lineage>
        <taxon>Eukaryota</taxon>
        <taxon>Viridiplantae</taxon>
        <taxon>Streptophyta</taxon>
        <taxon>Embryophyta</taxon>
        <taxon>Tracheophyta</taxon>
        <taxon>Spermatophyta</taxon>
        <taxon>Magnoliopsida</taxon>
        <taxon>eudicotyledons</taxon>
        <taxon>Gunneridae</taxon>
        <taxon>Pentapetalae</taxon>
        <taxon>asterids</taxon>
        <taxon>campanulids</taxon>
        <taxon>Aquifoliales</taxon>
        <taxon>Aquifoliaceae</taxon>
        <taxon>Ilex</taxon>
    </lineage>
</organism>
<evidence type="ECO:0000256" key="7">
    <source>
        <dbReference type="ARBA" id="ARBA00023136"/>
    </source>
</evidence>
<keyword evidence="9" id="KW-0732">Signal</keyword>
<feature type="chain" id="PRO_5044858093" description="EF-hand domain-containing protein" evidence="9">
    <location>
        <begin position="24"/>
        <end position="558"/>
    </location>
</feature>
<dbReference type="PANTHER" id="PTHR31503">
    <property type="entry name" value="VACUOLAR CALCIUM ION TRANSPORTER"/>
    <property type="match status" value="1"/>
</dbReference>
<evidence type="ECO:0000256" key="4">
    <source>
        <dbReference type="ARBA" id="ARBA00022692"/>
    </source>
</evidence>
<feature type="transmembrane region" description="Helical" evidence="8">
    <location>
        <begin position="530"/>
        <end position="552"/>
    </location>
</feature>
<keyword evidence="5 8" id="KW-1133">Transmembrane helix</keyword>
<evidence type="ECO:0000256" key="9">
    <source>
        <dbReference type="SAM" id="SignalP"/>
    </source>
</evidence>
<evidence type="ECO:0000256" key="3">
    <source>
        <dbReference type="ARBA" id="ARBA00022449"/>
    </source>
</evidence>
<dbReference type="InterPro" id="IPR004837">
    <property type="entry name" value="NaCa_Exmemb"/>
</dbReference>
<evidence type="ECO:0000256" key="8">
    <source>
        <dbReference type="SAM" id="Phobius"/>
    </source>
</evidence>
<dbReference type="GO" id="GO:0012505">
    <property type="term" value="C:endomembrane system"/>
    <property type="evidence" value="ECO:0007669"/>
    <property type="project" value="UniProtKB-SubCell"/>
</dbReference>
<accession>A0ABC8RTZ4</accession>
<dbReference type="PROSITE" id="PS50222">
    <property type="entry name" value="EF_HAND_2"/>
    <property type="match status" value="2"/>
</dbReference>
<feature type="domain" description="EF-hand" evidence="10">
    <location>
        <begin position="321"/>
        <end position="356"/>
    </location>
</feature>
<feature type="signal peptide" evidence="9">
    <location>
        <begin position="1"/>
        <end position="23"/>
    </location>
</feature>
<name>A0ABC8RTZ4_9AQUA</name>
<feature type="transmembrane region" description="Helical" evidence="8">
    <location>
        <begin position="229"/>
        <end position="248"/>
    </location>
</feature>
<dbReference type="Gene3D" id="1.10.238.10">
    <property type="entry name" value="EF-hand"/>
    <property type="match status" value="1"/>
</dbReference>
<dbReference type="CDD" id="cd00051">
    <property type="entry name" value="EFh"/>
    <property type="match status" value="1"/>
</dbReference>
<dbReference type="SUPFAM" id="SSF47473">
    <property type="entry name" value="EF-hand"/>
    <property type="match status" value="1"/>
</dbReference>
<dbReference type="InterPro" id="IPR004713">
    <property type="entry name" value="CaH_exchang"/>
</dbReference>
<dbReference type="Proteomes" id="UP001642360">
    <property type="component" value="Unassembled WGS sequence"/>
</dbReference>
<protein>
    <recommendedName>
        <fullName evidence="10">EF-hand domain-containing protein</fullName>
    </recommendedName>
</protein>
<keyword evidence="12" id="KW-1185">Reference proteome</keyword>
<comment type="subcellular location">
    <subcellularLocation>
        <location evidence="1">Endomembrane system</location>
        <topology evidence="1">Multi-pass membrane protein</topology>
    </subcellularLocation>
</comment>
<comment type="caution">
    <text evidence="11">The sequence shown here is derived from an EMBL/GenBank/DDBJ whole genome shotgun (WGS) entry which is preliminary data.</text>
</comment>
<feature type="transmembrane region" description="Helical" evidence="8">
    <location>
        <begin position="437"/>
        <end position="457"/>
    </location>
</feature>
<dbReference type="SMART" id="SM00054">
    <property type="entry name" value="EFh"/>
    <property type="match status" value="2"/>
</dbReference>
<evidence type="ECO:0000256" key="5">
    <source>
        <dbReference type="ARBA" id="ARBA00022989"/>
    </source>
</evidence>
<evidence type="ECO:0000313" key="12">
    <source>
        <dbReference type="Proteomes" id="UP001642360"/>
    </source>
</evidence>
<dbReference type="PANTHER" id="PTHR31503:SF80">
    <property type="entry name" value="EF-HAND DOMAIN-CONTAINING PROTEIN"/>
    <property type="match status" value="1"/>
</dbReference>
<sequence length="558" mass="61562">MKMIRATFFLLLLPLLMTHLGSSRSVTENLSFKSDGVDNTSRSAMVELDLKASTVTCEPTYGFLPCTTELWGQLFLIVVYQVLLSLAQQYVSVGSDHFFQIVGPGVFGAGLFHVLGAIPEIMVVLMSGLSGSSETAAVQATMGMSSNAGSAVMNLTLIWGACVAFGSYDLSEDSAVSHVEDKRPISLTGFGVTTDVETSYTARIMIISMIPFVILQLATILHSSSATHVIVLVSFIVTLALFFAYSFYQAFEPWIQNRRFEYVIQKFVQDKLLNVLSRNGKPNIPVIKRIFHEIDKDKDAYISEAELRMLILGLQIDNGLNKDDYVEKVMEAFDISGDAHIGQEEFVKGITKWISLADQSIGNRICKNSTVVRTNVKNSQEEEQTFLVQRKKSQSSNVSWWTYIQAAFLVVLGTAMLTLLVRPLIQSVAGFATAANIPSFFIPYVVIPVAMNYGRALSVIKSARQKTQTAISLTLSQMYAGAFMNNMIGLTIFLALTYFRNLPWGVSAEVLVVLIIGTMMGLFASFCTKIPLWTSLVAILLYPLSLLLLYVLTSVLGW</sequence>
<reference evidence="11 12" key="1">
    <citation type="submission" date="2024-02" db="EMBL/GenBank/DDBJ databases">
        <authorList>
            <person name="Vignale AGUSTIN F."/>
            <person name="Sosa J E."/>
            <person name="Modenutti C."/>
        </authorList>
    </citation>
    <scope>NUCLEOTIDE SEQUENCE [LARGE SCALE GENOMIC DNA]</scope>
</reference>
<dbReference type="Pfam" id="PF13499">
    <property type="entry name" value="EF-hand_7"/>
    <property type="match status" value="1"/>
</dbReference>
<feature type="transmembrane region" description="Helical" evidence="8">
    <location>
        <begin position="504"/>
        <end position="523"/>
    </location>
</feature>
<dbReference type="GO" id="GO:0016020">
    <property type="term" value="C:membrane"/>
    <property type="evidence" value="ECO:0007669"/>
    <property type="project" value="UniProtKB-ARBA"/>
</dbReference>
<feature type="transmembrane region" description="Helical" evidence="8">
    <location>
        <begin position="478"/>
        <end position="498"/>
    </location>
</feature>
<keyword evidence="3" id="KW-0050">Antiport</keyword>